<evidence type="ECO:0000313" key="2">
    <source>
        <dbReference type="EMBL" id="OSZ58013.1"/>
    </source>
</evidence>
<dbReference type="Pfam" id="PF19534">
    <property type="entry name" value="DUF6059"/>
    <property type="match status" value="1"/>
</dbReference>
<proteinExistence type="predicted"/>
<organism evidence="2 3">
    <name type="scientific">Streptomyces pharetrae CZA14</name>
    <dbReference type="NCBI Taxonomy" id="1144883"/>
    <lineage>
        <taxon>Bacteria</taxon>
        <taxon>Bacillati</taxon>
        <taxon>Actinomycetota</taxon>
        <taxon>Actinomycetes</taxon>
        <taxon>Kitasatosporales</taxon>
        <taxon>Streptomycetaceae</taxon>
        <taxon>Streptomyces</taxon>
    </lineage>
</organism>
<feature type="region of interest" description="Disordered" evidence="1">
    <location>
        <begin position="55"/>
        <end position="75"/>
    </location>
</feature>
<dbReference type="Proteomes" id="UP000194266">
    <property type="component" value="Unassembled WGS sequence"/>
</dbReference>
<sequence length="75" mass="8301">MRNPLRGLLRFLMDALIAYGEVYMCPPAPELAGPAPGHPERLIPDVPLTEAEHALARQLAEDRHPEEHGRGERPG</sequence>
<name>A0ABX3YE37_9ACTN</name>
<dbReference type="RefSeq" id="WP_086171390.1">
    <property type="nucleotide sequence ID" value="NZ_MRYD01000149.1"/>
</dbReference>
<evidence type="ECO:0000256" key="1">
    <source>
        <dbReference type="SAM" id="MobiDB-lite"/>
    </source>
</evidence>
<evidence type="ECO:0000313" key="3">
    <source>
        <dbReference type="Proteomes" id="UP000194266"/>
    </source>
</evidence>
<accession>A0ABX3YE37</accession>
<keyword evidence="3" id="KW-1185">Reference proteome</keyword>
<comment type="caution">
    <text evidence="2">The sequence shown here is derived from an EMBL/GenBank/DDBJ whole genome shotgun (WGS) entry which is preliminary data.</text>
</comment>
<protein>
    <submittedName>
        <fullName evidence="2">Uncharacterized protein</fullName>
    </submittedName>
</protein>
<dbReference type="InterPro" id="IPR045701">
    <property type="entry name" value="DUF6059"/>
</dbReference>
<gene>
    <name evidence="2" type="ORF">OQI_24030</name>
</gene>
<dbReference type="EMBL" id="MRYD01000149">
    <property type="protein sequence ID" value="OSZ58013.1"/>
    <property type="molecule type" value="Genomic_DNA"/>
</dbReference>
<reference evidence="2 3" key="1">
    <citation type="submission" date="2016-12" db="EMBL/GenBank/DDBJ databases">
        <title>Genome Mining:The Detection of Biosynthetic Gene Clusters to Aid in the Expression of Curamycin A produced by Streptomyces sp. strain CZA14.</title>
        <authorList>
            <person name="Durrell K.A."/>
            <person name="Kirby B.M."/>
            <person name="Khan W."/>
            <person name="Mthethwa T."/>
            <person name="Le Roes-Hill M."/>
        </authorList>
    </citation>
    <scope>NUCLEOTIDE SEQUENCE [LARGE SCALE GENOMIC DNA]</scope>
    <source>
        <strain evidence="2 3">CZA14</strain>
    </source>
</reference>